<protein>
    <submittedName>
        <fullName evidence="1">(spotted green pufferfish) hypothetical protein</fullName>
    </submittedName>
</protein>
<reference evidence="1" key="2">
    <citation type="submission" date="2004-02" db="EMBL/GenBank/DDBJ databases">
        <authorList>
            <consortium name="Genoscope"/>
            <consortium name="Whitehead Institute Centre for Genome Research"/>
        </authorList>
    </citation>
    <scope>NUCLEOTIDE SEQUENCE</scope>
</reference>
<dbReference type="EMBL" id="CAAE01015113">
    <property type="protein sequence ID" value="CAG12756.1"/>
    <property type="molecule type" value="Genomic_DNA"/>
</dbReference>
<gene>
    <name evidence="1" type="ORF">GSTENG00035191001</name>
</gene>
<comment type="caution">
    <text evidence="1">The sequence shown here is derived from an EMBL/GenBank/DDBJ whole genome shotgun (WGS) entry which is preliminary data.</text>
</comment>
<accession>Q4RFS6</accession>
<reference evidence="1" key="1">
    <citation type="journal article" date="2004" name="Nature">
        <title>Genome duplication in the teleost fish Tetraodon nigroviridis reveals the early vertebrate proto-karyotype.</title>
        <authorList>
            <person name="Jaillon O."/>
            <person name="Aury J.-M."/>
            <person name="Brunet F."/>
            <person name="Petit J.-L."/>
            <person name="Stange-Thomann N."/>
            <person name="Mauceli E."/>
            <person name="Bouneau L."/>
            <person name="Fischer C."/>
            <person name="Ozouf-Costaz C."/>
            <person name="Bernot A."/>
            <person name="Nicaud S."/>
            <person name="Jaffe D."/>
            <person name="Fisher S."/>
            <person name="Lutfalla G."/>
            <person name="Dossat C."/>
            <person name="Segurens B."/>
            <person name="Dasilva C."/>
            <person name="Salanoubat M."/>
            <person name="Levy M."/>
            <person name="Boudet N."/>
            <person name="Castellano S."/>
            <person name="Anthouard V."/>
            <person name="Jubin C."/>
            <person name="Castelli V."/>
            <person name="Katinka M."/>
            <person name="Vacherie B."/>
            <person name="Biemont C."/>
            <person name="Skalli Z."/>
            <person name="Cattolico L."/>
            <person name="Poulain J."/>
            <person name="De Berardinis V."/>
            <person name="Cruaud C."/>
            <person name="Duprat S."/>
            <person name="Brottier P."/>
            <person name="Coutanceau J.-P."/>
            <person name="Gouzy J."/>
            <person name="Parra G."/>
            <person name="Lardier G."/>
            <person name="Chapple C."/>
            <person name="McKernan K.J."/>
            <person name="McEwan P."/>
            <person name="Bosak S."/>
            <person name="Kellis M."/>
            <person name="Volff J.-N."/>
            <person name="Guigo R."/>
            <person name="Zody M.C."/>
            <person name="Mesirov J."/>
            <person name="Lindblad-Toh K."/>
            <person name="Birren B."/>
            <person name="Nusbaum C."/>
            <person name="Kahn D."/>
            <person name="Robinson-Rechavi M."/>
            <person name="Laudet V."/>
            <person name="Schachter V."/>
            <person name="Quetier F."/>
            <person name="Saurin W."/>
            <person name="Scarpelli C."/>
            <person name="Wincker P."/>
            <person name="Lander E.S."/>
            <person name="Weissenbach J."/>
            <person name="Roest Crollius H."/>
        </authorList>
    </citation>
    <scope>NUCLEOTIDE SEQUENCE [LARGE SCALE GENOMIC DNA]</scope>
</reference>
<evidence type="ECO:0000313" key="1">
    <source>
        <dbReference type="EMBL" id="CAG12756.1"/>
    </source>
</evidence>
<proteinExistence type="predicted"/>
<organism evidence="1">
    <name type="scientific">Tetraodon nigroviridis</name>
    <name type="common">Spotted green pufferfish</name>
    <name type="synonym">Chelonodon nigroviridis</name>
    <dbReference type="NCBI Taxonomy" id="99883"/>
    <lineage>
        <taxon>Eukaryota</taxon>
        <taxon>Metazoa</taxon>
        <taxon>Chordata</taxon>
        <taxon>Craniata</taxon>
        <taxon>Vertebrata</taxon>
        <taxon>Euteleostomi</taxon>
        <taxon>Actinopterygii</taxon>
        <taxon>Neopterygii</taxon>
        <taxon>Teleostei</taxon>
        <taxon>Neoteleostei</taxon>
        <taxon>Acanthomorphata</taxon>
        <taxon>Eupercaria</taxon>
        <taxon>Tetraodontiformes</taxon>
        <taxon>Tetradontoidea</taxon>
        <taxon>Tetraodontidae</taxon>
        <taxon>Tetraodon</taxon>
    </lineage>
</organism>
<sequence>MGWLDLPVSALAATELQEQKVTAKIPISMRELQIFLGFAGRTAIVTIPTGSISASQQRVNLCDSCVVIVAVTTTGMSTLGVHRGFLRKYGECVKLLAWLMFC</sequence>
<name>Q4RFS6_TETNG</name>
<dbReference type="AlphaFoldDB" id="Q4RFS6"/>
<dbReference type="KEGG" id="tng:GSTEN00035191G001"/>